<dbReference type="Gramene" id="EOY01573">
    <property type="protein sequence ID" value="EOY01573"/>
    <property type="gene ID" value="TCM_011436"/>
</dbReference>
<reference evidence="2 3" key="1">
    <citation type="journal article" date="2013" name="Genome Biol.">
        <title>The genome sequence of the most widely cultivated cacao type and its use to identify candidate genes regulating pod color.</title>
        <authorList>
            <person name="Motamayor J.C."/>
            <person name="Mockaitis K."/>
            <person name="Schmutz J."/>
            <person name="Haiminen N."/>
            <person name="Iii D.L."/>
            <person name="Cornejo O."/>
            <person name="Findley S.D."/>
            <person name="Zheng P."/>
            <person name="Utro F."/>
            <person name="Royaert S."/>
            <person name="Saski C."/>
            <person name="Jenkins J."/>
            <person name="Podicheti R."/>
            <person name="Zhao M."/>
            <person name="Scheffler B.E."/>
            <person name="Stack J.C."/>
            <person name="Feltus F.A."/>
            <person name="Mustiga G.M."/>
            <person name="Amores F."/>
            <person name="Phillips W."/>
            <person name="Marelli J.P."/>
            <person name="May G.D."/>
            <person name="Shapiro H."/>
            <person name="Ma J."/>
            <person name="Bustamante C.D."/>
            <person name="Schnell R.J."/>
            <person name="Main D."/>
            <person name="Gilbert D."/>
            <person name="Parida L."/>
            <person name="Kuhn D.N."/>
        </authorList>
    </citation>
    <scope>NUCLEOTIDE SEQUENCE [LARGE SCALE GENOMIC DNA]</scope>
    <source>
        <strain evidence="3">cv. Matina 1-6</strain>
    </source>
</reference>
<sequence>MALKEVLLIFSSANMCGHARLCIESDSCNAVICFNKSQNAPWRLRVLLVQIEQLKGLTIQCKDPQNSPNQAMTRLRDVGSGEESDHAKRRLKK</sequence>
<name>A0A061EAB8_THECC</name>
<feature type="region of interest" description="Disordered" evidence="1">
    <location>
        <begin position="62"/>
        <end position="93"/>
    </location>
</feature>
<evidence type="ECO:0000313" key="3">
    <source>
        <dbReference type="Proteomes" id="UP000026915"/>
    </source>
</evidence>
<evidence type="ECO:0008006" key="4">
    <source>
        <dbReference type="Google" id="ProtNLM"/>
    </source>
</evidence>
<dbReference type="EMBL" id="CM001880">
    <property type="protein sequence ID" value="EOY01573.1"/>
    <property type="molecule type" value="Genomic_DNA"/>
</dbReference>
<protein>
    <recommendedName>
        <fullName evidence="4">RNase H type-1 domain-containing protein</fullName>
    </recommendedName>
</protein>
<evidence type="ECO:0000256" key="1">
    <source>
        <dbReference type="SAM" id="MobiDB-lite"/>
    </source>
</evidence>
<proteinExistence type="predicted"/>
<feature type="compositionally biased region" description="Basic and acidic residues" evidence="1">
    <location>
        <begin position="74"/>
        <end position="86"/>
    </location>
</feature>
<organism evidence="2 3">
    <name type="scientific">Theobroma cacao</name>
    <name type="common">Cacao</name>
    <name type="synonym">Cocoa</name>
    <dbReference type="NCBI Taxonomy" id="3641"/>
    <lineage>
        <taxon>Eukaryota</taxon>
        <taxon>Viridiplantae</taxon>
        <taxon>Streptophyta</taxon>
        <taxon>Embryophyta</taxon>
        <taxon>Tracheophyta</taxon>
        <taxon>Spermatophyta</taxon>
        <taxon>Magnoliopsida</taxon>
        <taxon>eudicotyledons</taxon>
        <taxon>Gunneridae</taxon>
        <taxon>Pentapetalae</taxon>
        <taxon>rosids</taxon>
        <taxon>malvids</taxon>
        <taxon>Malvales</taxon>
        <taxon>Malvaceae</taxon>
        <taxon>Byttnerioideae</taxon>
        <taxon>Theobroma</taxon>
    </lineage>
</organism>
<accession>A0A061EAB8</accession>
<dbReference type="AlphaFoldDB" id="A0A061EAB8"/>
<dbReference type="InParanoid" id="A0A061EAB8"/>
<feature type="compositionally biased region" description="Polar residues" evidence="1">
    <location>
        <begin position="63"/>
        <end position="72"/>
    </location>
</feature>
<dbReference type="Proteomes" id="UP000026915">
    <property type="component" value="Chromosome 2"/>
</dbReference>
<gene>
    <name evidence="2" type="ORF">TCM_011436</name>
</gene>
<evidence type="ECO:0000313" key="2">
    <source>
        <dbReference type="EMBL" id="EOY01573.1"/>
    </source>
</evidence>
<keyword evidence="3" id="KW-1185">Reference proteome</keyword>
<dbReference type="HOGENOM" id="CLU_2403943_0_0_1"/>